<sequence length="1851" mass="192281">MFWVYLQEVLLPSFLVRCRSVGNFLVAVIAATSLASCTLDTQLINGKSLEFFSVTSDSEGRINGSNMTAAPFKGSCVPGSKVKITEATATLNQEFTCDNSGSWSRALDLSVLPANYIGELVFTMTVPTGQTFEQKYPVEKDVVPPTVVINAPVAVTPLNEAAYPISGSCSEDGKTVTLIAETVSTTALCTAGAFTANVDLSSVTSSPISISASLADTAGNTGSDSVSATRGGAPPVISSFALNNGNSVTTNNVVTVDMSITDVTEMYLTEVAGCASGGSWVSYSATASWTLPALNATNTLYAKFRNAGGETLCVSDSIIHDSTSPTITIDSPAANSYVNMANVSAFTISGSCSELNRSITIAGPSGYTATTTCLGTSYSAILDLTALPQGNFILSASLSDEAGNSGSANSANYIKDTVAPAAGTISINSGQAGTTSLNVTLTISGVAGTAQYYLTNDVDCSSGGVWENYAASKAWVLPTANATNTVRMKRRDAAGNESSCVSDSIVHTSSVPSLSLASPAAGSYIGLMNAAAFTVSGACSEEGMQVTLTANGITQTSPPTCSGGTWTKTLNLASNATYGQGNVTIVANHSRMTGVAAPSVTVVFVKDTVAPTATMAINNGDAYTNNLAATLNLSMAGGATEMYITNNALCLTGGTWEPFAVTKSWTLPTANDNNWIYYKARDAAGNETNCLSDTIIHDTVIPSLEVTMAVGTYINGVNQNAFEITGTCSEYGRPITLSLAGEPSITGTTTCAGGFWSMTVNASGIADNSSSTYAFSFVHTRPSGNTITAFGHFYKDTVPPGNAVLTNAPSGANNNSVLNVTVGGTGVTRFKYFVIRPGEVNSCDATTNYMGSENPIVSQISDRILVNGNYKLCVWGKDSAGNWSPAHTETSWTRDALTAVITGAPTGVSSATSVNITVSGTSVTQYKKAFITSGTCATATYSGQIPVGSAITDNISAIPNGPVTLCVIGSDTFGTWQSETAATEVTWIKDAISTVQITSASQNRVNEGDSGQNITFTINPVKNYDVIVYYKVTGDALNPTHHNLSSGSVTIPANTASASITANFPDNALTEGEKVLNVHITHTSTIAAILGINYQSQYFIADDEKNLKVTAVALNQKHSCAILSDGFIRCWGHNSSQALGTGDNNFRDRATLVTVAGNPTFASVSAGLDHTCAITTAGVLYCWGTNSIKQLGDGTNTNRSSPVIADSPNLYLMISTGNRHTCGITTNNKLRCWGSNSFGEIGKGTTSPTPSDPVEVDGATDYKYVSAGADGSCAVTSTHKLRCWGNNGNGALPTGGSYNTPQDVDSTTDYSMVAVGSSHSCAVTMTGQLKCWGGANSWGQIGDGTNIAKSSPTNVDSSETFVSVAVNTDTNAGVPRGTTCALTTGKVLYCFGFNDAGQVADGTSGNSRRSPTLSDGGMLYDKIALGAGRVCGIPTSGYLRCWGNFGFDGGANPQYNSFGAGHNISFFSRWGEFFKDFSFDTVSFGGGGHHDTVACGINNKKLYCWGTTEVMGDGTTATVRRPAPVLIDADTNYVQVASRHSSDHCAITESGDLKCWGRNHYGELGSSSVPSTGSAPRVNVPTLVDPGYKYVHVSMENHGTCGVTTTGDLRCAGFNGSGQLGDGTTTPVAAFKTIDAPTKYKTVERGFNHTCGITTTGMLKCWGTNTNGHLGIGNTTNNPNPTEVDPGVTYKSISLGSTYTCGVTTAGKLKCWGGSGDVGNGSSGNVVNPYLIDGTNDYLSVYSGADFACGILTSNVVKCWSVHMPTVGLAQPPFGNAVLNQFNATIIDSGLGYSKILSAGDMFCGLTLGKQYRCHGFVEGAVGGEVDTAVSVSNVNSNFVYQPIYLHKMFY</sequence>
<dbReference type="PANTHER" id="PTHR45982:SF1">
    <property type="entry name" value="REGULATOR OF CHROMOSOME CONDENSATION"/>
    <property type="match status" value="1"/>
</dbReference>
<dbReference type="EMBL" id="LUKF01000014">
    <property type="protein sequence ID" value="KYG63381.1"/>
    <property type="molecule type" value="Genomic_DNA"/>
</dbReference>
<comment type="caution">
    <text evidence="4">The sequence shown here is derived from an EMBL/GenBank/DDBJ whole genome shotgun (WGS) entry which is preliminary data.</text>
</comment>
<dbReference type="InterPro" id="IPR013783">
    <property type="entry name" value="Ig-like_fold"/>
</dbReference>
<dbReference type="SUPFAM" id="SSF50985">
    <property type="entry name" value="RCC1/BLIP-II"/>
    <property type="match status" value="3"/>
</dbReference>
<dbReference type="InterPro" id="IPR038081">
    <property type="entry name" value="CalX-like_sf"/>
</dbReference>
<proteinExistence type="predicted"/>
<keyword evidence="2" id="KW-0677">Repeat</keyword>
<dbReference type="Gene3D" id="2.130.10.30">
    <property type="entry name" value="Regulator of chromosome condensation 1/beta-lactamase-inhibitor protein II"/>
    <property type="match status" value="3"/>
</dbReference>
<feature type="domain" description="RCC1-like" evidence="3">
    <location>
        <begin position="1105"/>
        <end position="1418"/>
    </location>
</feature>
<dbReference type="PANTHER" id="PTHR45982">
    <property type="entry name" value="REGULATOR OF CHROMOSOME CONDENSATION"/>
    <property type="match status" value="1"/>
</dbReference>
<evidence type="ECO:0000313" key="4">
    <source>
        <dbReference type="EMBL" id="KYG63381.1"/>
    </source>
</evidence>
<dbReference type="Pfam" id="PF13540">
    <property type="entry name" value="RCC1_2"/>
    <property type="match status" value="1"/>
</dbReference>
<evidence type="ECO:0000256" key="2">
    <source>
        <dbReference type="ARBA" id="ARBA00022737"/>
    </source>
</evidence>
<dbReference type="Proteomes" id="UP000075391">
    <property type="component" value="Unassembled WGS sequence"/>
</dbReference>
<dbReference type="Pfam" id="PF25390">
    <property type="entry name" value="WD40_RLD"/>
    <property type="match status" value="1"/>
</dbReference>
<dbReference type="RefSeq" id="WP_063243733.1">
    <property type="nucleotide sequence ID" value="NZ_LUKF01000014.1"/>
</dbReference>
<dbReference type="NCBIfam" id="NF033510">
    <property type="entry name" value="Ca_tandemer"/>
    <property type="match status" value="2"/>
</dbReference>
<dbReference type="InterPro" id="IPR000408">
    <property type="entry name" value="Reg_chr_condens"/>
</dbReference>
<dbReference type="InterPro" id="IPR051553">
    <property type="entry name" value="Ran_GTPase-activating"/>
</dbReference>
<dbReference type="InterPro" id="IPR058923">
    <property type="entry name" value="RCC1-like_dom"/>
</dbReference>
<name>A0A150WI46_BDEBC</name>
<organism evidence="4 5">
    <name type="scientific">Bdellovibrio bacteriovorus</name>
    <dbReference type="NCBI Taxonomy" id="959"/>
    <lineage>
        <taxon>Bacteria</taxon>
        <taxon>Pseudomonadati</taxon>
        <taxon>Bdellovibrionota</taxon>
        <taxon>Bdellovibrionia</taxon>
        <taxon>Bdellovibrionales</taxon>
        <taxon>Pseudobdellovibrionaceae</taxon>
        <taxon>Bdellovibrio</taxon>
    </lineage>
</organism>
<dbReference type="GO" id="GO:0005085">
    <property type="term" value="F:guanyl-nucleotide exchange factor activity"/>
    <property type="evidence" value="ECO:0007669"/>
    <property type="project" value="TreeGrafter"/>
</dbReference>
<dbReference type="Gene3D" id="2.60.40.10">
    <property type="entry name" value="Immunoglobulins"/>
    <property type="match status" value="1"/>
</dbReference>
<dbReference type="GO" id="GO:0005737">
    <property type="term" value="C:cytoplasm"/>
    <property type="evidence" value="ECO:0007669"/>
    <property type="project" value="TreeGrafter"/>
</dbReference>
<evidence type="ECO:0000256" key="1">
    <source>
        <dbReference type="ARBA" id="ARBA00022658"/>
    </source>
</evidence>
<gene>
    <name evidence="4" type="ORF">AZI85_04935</name>
</gene>
<keyword evidence="1" id="KW-0344">Guanine-nucleotide releasing factor</keyword>
<protein>
    <recommendedName>
        <fullName evidence="3">RCC1-like domain-containing protein</fullName>
    </recommendedName>
</protein>
<dbReference type="InterPro" id="IPR009091">
    <property type="entry name" value="RCC1/BLIP-II"/>
</dbReference>
<accession>A0A150WI46</accession>
<evidence type="ECO:0000313" key="5">
    <source>
        <dbReference type="Proteomes" id="UP000075391"/>
    </source>
</evidence>
<evidence type="ECO:0000259" key="3">
    <source>
        <dbReference type="Pfam" id="PF25390"/>
    </source>
</evidence>
<reference evidence="4 5" key="1">
    <citation type="submission" date="2016-03" db="EMBL/GenBank/DDBJ databases">
        <authorList>
            <person name="Ploux O."/>
        </authorList>
    </citation>
    <scope>NUCLEOTIDE SEQUENCE [LARGE SCALE GENOMIC DNA]</scope>
    <source>
        <strain evidence="4 5">BER2</strain>
    </source>
</reference>
<dbReference type="OrthoDB" id="5287007at2"/>
<dbReference type="SUPFAM" id="SSF141072">
    <property type="entry name" value="CalX-like"/>
    <property type="match status" value="1"/>
</dbReference>
<dbReference type="PROSITE" id="PS50012">
    <property type="entry name" value="RCC1_3"/>
    <property type="match status" value="4"/>
</dbReference>